<dbReference type="Gene3D" id="1.10.260.40">
    <property type="entry name" value="lambda repressor-like DNA-binding domains"/>
    <property type="match status" value="1"/>
</dbReference>
<sequence>MSANLTEQIRASLVARRGLWREVADKSGVSYSWISKFMNGHIPNPGMRTLTRLKDGIRGVRPTARDTAQREAA</sequence>
<dbReference type="InterPro" id="IPR010982">
    <property type="entry name" value="Lambda_DNA-bd_dom_sf"/>
</dbReference>
<comment type="caution">
    <text evidence="1">The sequence shown here is derived from an EMBL/GenBank/DDBJ whole genome shotgun (WGS) entry which is preliminary data.</text>
</comment>
<accession>A0A261U6T5</accession>
<gene>
    <name evidence="1" type="ORF">CAL20_09720</name>
</gene>
<evidence type="ECO:0000313" key="1">
    <source>
        <dbReference type="EMBL" id="OZI57644.1"/>
    </source>
</evidence>
<name>A0A261U6T5_9BORD</name>
<dbReference type="AlphaFoldDB" id="A0A261U6T5"/>
<keyword evidence="2" id="KW-1185">Reference proteome</keyword>
<dbReference type="Proteomes" id="UP000216885">
    <property type="component" value="Unassembled WGS sequence"/>
</dbReference>
<organism evidence="1 2">
    <name type="scientific">Bordetella genomosp. 4</name>
    <dbReference type="NCBI Taxonomy" id="463044"/>
    <lineage>
        <taxon>Bacteria</taxon>
        <taxon>Pseudomonadati</taxon>
        <taxon>Pseudomonadota</taxon>
        <taxon>Betaproteobacteria</taxon>
        <taxon>Burkholderiales</taxon>
        <taxon>Alcaligenaceae</taxon>
        <taxon>Bordetella</taxon>
    </lineage>
</organism>
<evidence type="ECO:0008006" key="3">
    <source>
        <dbReference type="Google" id="ProtNLM"/>
    </source>
</evidence>
<dbReference type="EMBL" id="NEVQ01000012">
    <property type="protein sequence ID" value="OZI57644.1"/>
    <property type="molecule type" value="Genomic_DNA"/>
</dbReference>
<reference evidence="1 2" key="1">
    <citation type="submission" date="2017-05" db="EMBL/GenBank/DDBJ databases">
        <title>Complete and WGS of Bordetella genogroups.</title>
        <authorList>
            <person name="Spilker T."/>
            <person name="LiPuma J."/>
        </authorList>
    </citation>
    <scope>NUCLEOTIDE SEQUENCE [LARGE SCALE GENOMIC DNA]</scope>
    <source>
        <strain evidence="1 2">AU9919</strain>
    </source>
</reference>
<protein>
    <recommendedName>
        <fullName evidence="3">HTH cro/C1-type domain-containing protein</fullName>
    </recommendedName>
</protein>
<dbReference type="GO" id="GO:0003677">
    <property type="term" value="F:DNA binding"/>
    <property type="evidence" value="ECO:0007669"/>
    <property type="project" value="InterPro"/>
</dbReference>
<dbReference type="SUPFAM" id="SSF47413">
    <property type="entry name" value="lambda repressor-like DNA-binding domains"/>
    <property type="match status" value="1"/>
</dbReference>
<proteinExistence type="predicted"/>
<evidence type="ECO:0000313" key="2">
    <source>
        <dbReference type="Proteomes" id="UP000216885"/>
    </source>
</evidence>